<reference evidence="1 2" key="1">
    <citation type="journal article" date="2021" name="Commun. Biol.">
        <title>The genome of Shorea leprosula (Dipterocarpaceae) highlights the ecological relevance of drought in aseasonal tropical rainforests.</title>
        <authorList>
            <person name="Ng K.K.S."/>
            <person name="Kobayashi M.J."/>
            <person name="Fawcett J.A."/>
            <person name="Hatakeyama M."/>
            <person name="Paape T."/>
            <person name="Ng C.H."/>
            <person name="Ang C.C."/>
            <person name="Tnah L.H."/>
            <person name="Lee C.T."/>
            <person name="Nishiyama T."/>
            <person name="Sese J."/>
            <person name="O'Brien M.J."/>
            <person name="Copetti D."/>
            <person name="Mohd Noor M.I."/>
            <person name="Ong R.C."/>
            <person name="Putra M."/>
            <person name="Sireger I.Z."/>
            <person name="Indrioko S."/>
            <person name="Kosugi Y."/>
            <person name="Izuno A."/>
            <person name="Isagi Y."/>
            <person name="Lee S.L."/>
            <person name="Shimizu K.K."/>
        </authorList>
    </citation>
    <scope>NUCLEOTIDE SEQUENCE [LARGE SCALE GENOMIC DNA]</scope>
    <source>
        <strain evidence="1">214</strain>
    </source>
</reference>
<protein>
    <submittedName>
        <fullName evidence="1">Uncharacterized protein</fullName>
    </submittedName>
</protein>
<dbReference type="EMBL" id="BPVZ01000002">
    <property type="protein sequence ID" value="GKU87445.1"/>
    <property type="molecule type" value="Genomic_DNA"/>
</dbReference>
<gene>
    <name evidence="1" type="ORF">SLEP1_g1840</name>
</gene>
<keyword evidence="2" id="KW-1185">Reference proteome</keyword>
<evidence type="ECO:0000313" key="1">
    <source>
        <dbReference type="EMBL" id="GKU87445.1"/>
    </source>
</evidence>
<accession>A0AAV5HR00</accession>
<evidence type="ECO:0000313" key="2">
    <source>
        <dbReference type="Proteomes" id="UP001054252"/>
    </source>
</evidence>
<sequence length="53" mass="5681">MERDDIVPLISSRSVEGPSCSSNKANVESVWFEMVEGLGMQLVLGEASVAPTK</sequence>
<organism evidence="1 2">
    <name type="scientific">Rubroshorea leprosula</name>
    <dbReference type="NCBI Taxonomy" id="152421"/>
    <lineage>
        <taxon>Eukaryota</taxon>
        <taxon>Viridiplantae</taxon>
        <taxon>Streptophyta</taxon>
        <taxon>Embryophyta</taxon>
        <taxon>Tracheophyta</taxon>
        <taxon>Spermatophyta</taxon>
        <taxon>Magnoliopsida</taxon>
        <taxon>eudicotyledons</taxon>
        <taxon>Gunneridae</taxon>
        <taxon>Pentapetalae</taxon>
        <taxon>rosids</taxon>
        <taxon>malvids</taxon>
        <taxon>Malvales</taxon>
        <taxon>Dipterocarpaceae</taxon>
        <taxon>Rubroshorea</taxon>
    </lineage>
</organism>
<dbReference type="Proteomes" id="UP001054252">
    <property type="component" value="Unassembled WGS sequence"/>
</dbReference>
<dbReference type="AlphaFoldDB" id="A0AAV5HR00"/>
<proteinExistence type="predicted"/>
<comment type="caution">
    <text evidence="1">The sequence shown here is derived from an EMBL/GenBank/DDBJ whole genome shotgun (WGS) entry which is preliminary data.</text>
</comment>
<name>A0AAV5HR00_9ROSI</name>